<dbReference type="Proteomes" id="UP000009170">
    <property type="component" value="Unassembled WGS sequence"/>
</dbReference>
<reference evidence="3" key="2">
    <citation type="journal article" date="2014" name="BMC Genomics">
        <title>An improved genome of the model marine alga Ostreococcus tauri unfolds by assessing Illumina de novo assemblies.</title>
        <authorList>
            <person name="Blanc-Mathieu R."/>
            <person name="Verhelst B."/>
            <person name="Derelle E."/>
            <person name="Rombauts S."/>
            <person name="Bouget F.Y."/>
            <person name="Carre I."/>
            <person name="Chateau A."/>
            <person name="Eyre-Walker A."/>
            <person name="Grimsley N."/>
            <person name="Moreau H."/>
            <person name="Piegu B."/>
            <person name="Rivals E."/>
            <person name="Schackwitz W."/>
            <person name="Van de Peer Y."/>
            <person name="Piganeau G."/>
        </authorList>
    </citation>
    <scope>NUCLEOTIDE SEQUENCE</scope>
    <source>
        <strain evidence="3">RCC4221</strain>
    </source>
</reference>
<dbReference type="Pfam" id="PF23650">
    <property type="entry name" value="DUF7148"/>
    <property type="match status" value="1"/>
</dbReference>
<sequence>MRVAARAPIAHRTTHVVARHRRSSQKRPNERGITTKSTTNEDDSTSSQSNENNGLPVIEASSTLYETLNIREGASEREIRSAFLSMSKMYHPDVRRASALDGSMIRVNEAYETLIDASRRRAYDGELRKLRMKNGSKSGRRGDGVTAVTQGLVGPIVSDVMASLDVCDANECALDISENTADAIRQWAKTLAFTSELPLPLPLSVDDLPTGARLAFMRYDSSQGLREAGALTMEVREDDTGARVEVKRTFTKSSEAARGQIPGEARVMQSFIDEFSFLIADDDLPQAATNAQARNLGGLGSALAAFFLPGLPMFGATRTAPGGAYQAYKLRRDAKHIE</sequence>
<dbReference type="STRING" id="70448.Q00UA5"/>
<dbReference type="PRINTS" id="PR00625">
    <property type="entry name" value="JDOMAIN"/>
</dbReference>
<evidence type="ECO:0000313" key="4">
    <source>
        <dbReference type="EMBL" id="OUS44290.1"/>
    </source>
</evidence>
<dbReference type="SUPFAM" id="SSF46565">
    <property type="entry name" value="Chaperone J-domain"/>
    <property type="match status" value="1"/>
</dbReference>
<dbReference type="RefSeq" id="XP_003083595.1">
    <property type="nucleotide sequence ID" value="XM_003083547.1"/>
</dbReference>
<dbReference type="KEGG" id="ota:OT_ostta16g01460"/>
<dbReference type="InterPro" id="IPR052763">
    <property type="entry name" value="DnaJ_C4"/>
</dbReference>
<reference evidence="3 5" key="1">
    <citation type="journal article" date="2006" name="Proc. Natl. Acad. Sci. U.S.A.">
        <title>Genome analysis of the smallest free-living eukaryote Ostreococcus tauri unveils many unique features.</title>
        <authorList>
            <person name="Derelle E."/>
            <person name="Ferraz C."/>
            <person name="Rombauts S."/>
            <person name="Rouze P."/>
            <person name="Worden A.Z."/>
            <person name="Robbens S."/>
            <person name="Partensky F."/>
            <person name="Degroeve S."/>
            <person name="Echeynie S."/>
            <person name="Cooke R."/>
            <person name="Saeys Y."/>
            <person name="Wuyts J."/>
            <person name="Jabbari K."/>
            <person name="Bowler C."/>
            <person name="Panaud O."/>
            <person name="Piegu B."/>
            <person name="Ball S.G."/>
            <person name="Ral J.-P."/>
            <person name="Bouget F.-Y."/>
            <person name="Piganeau G."/>
            <person name="De Baets B."/>
            <person name="Picard A."/>
            <person name="Delseny M."/>
            <person name="Demaille J."/>
            <person name="Van de Peer Y."/>
            <person name="Moreau H."/>
        </authorList>
    </citation>
    <scope>NUCLEOTIDE SEQUENCE [LARGE SCALE GENOMIC DNA]</scope>
    <source>
        <strain evidence="3 5">OTTH0595</strain>
    </source>
</reference>
<dbReference type="EMBL" id="KZ155825">
    <property type="protein sequence ID" value="OUS44290.1"/>
    <property type="molecule type" value="Genomic_DNA"/>
</dbReference>
<dbReference type="EMBL" id="CAID01000016">
    <property type="protein sequence ID" value="CAL58144.1"/>
    <property type="molecule type" value="Genomic_DNA"/>
</dbReference>
<evidence type="ECO:0000313" key="5">
    <source>
        <dbReference type="Proteomes" id="UP000009170"/>
    </source>
</evidence>
<keyword evidence="5" id="KW-1185">Reference proteome</keyword>
<gene>
    <name evidence="4" type="ORF">BE221DRAFT_193749</name>
    <name evidence="3" type="ORF">OT_ostta16g01460</name>
</gene>
<dbReference type="Proteomes" id="UP000195557">
    <property type="component" value="Unassembled WGS sequence"/>
</dbReference>
<dbReference type="Pfam" id="PF00226">
    <property type="entry name" value="DnaJ"/>
    <property type="match status" value="1"/>
</dbReference>
<accession>A0A1Y5I432</accession>
<dbReference type="InterPro" id="IPR055572">
    <property type="entry name" value="DUF7148"/>
</dbReference>
<dbReference type="AlphaFoldDB" id="Q00UA5"/>
<dbReference type="CDD" id="cd06257">
    <property type="entry name" value="DnaJ"/>
    <property type="match status" value="1"/>
</dbReference>
<dbReference type="InParanoid" id="Q00UA5"/>
<evidence type="ECO:0000313" key="3">
    <source>
        <dbReference type="EMBL" id="CAL58144.1"/>
    </source>
</evidence>
<accession>A0A454XWQ5</accession>
<protein>
    <submittedName>
        <fullName evidence="3">DnaJ domain</fullName>
    </submittedName>
    <submittedName>
        <fullName evidence="4">Molecular chaperone</fullName>
    </submittedName>
</protein>
<dbReference type="InterPro" id="IPR036869">
    <property type="entry name" value="J_dom_sf"/>
</dbReference>
<dbReference type="PANTHER" id="PTHR44825:SF1">
    <property type="entry name" value="DNAJ HOMOLOG SUBFAMILY C MEMBER 4"/>
    <property type="match status" value="1"/>
</dbReference>
<feature type="domain" description="J" evidence="2">
    <location>
        <begin position="63"/>
        <end position="127"/>
    </location>
</feature>
<name>Q00UA5_OSTTA</name>
<evidence type="ECO:0000256" key="1">
    <source>
        <dbReference type="SAM" id="MobiDB-lite"/>
    </source>
</evidence>
<dbReference type="Gene3D" id="1.10.287.110">
    <property type="entry name" value="DnaJ domain"/>
    <property type="match status" value="1"/>
</dbReference>
<feature type="compositionally biased region" description="Basic residues" evidence="1">
    <location>
        <begin position="12"/>
        <end position="25"/>
    </location>
</feature>
<dbReference type="GeneID" id="9830969"/>
<proteinExistence type="predicted"/>
<dbReference type="PROSITE" id="PS50076">
    <property type="entry name" value="DNAJ_2"/>
    <property type="match status" value="1"/>
</dbReference>
<accession>Q00UA5</accession>
<dbReference type="OMA" id="FMRYDSS"/>
<evidence type="ECO:0000259" key="2">
    <source>
        <dbReference type="PROSITE" id="PS50076"/>
    </source>
</evidence>
<organism evidence="3 5">
    <name type="scientific">Ostreococcus tauri</name>
    <name type="common">Marine green alga</name>
    <dbReference type="NCBI Taxonomy" id="70448"/>
    <lineage>
        <taxon>Eukaryota</taxon>
        <taxon>Viridiplantae</taxon>
        <taxon>Chlorophyta</taxon>
        <taxon>Mamiellophyceae</taxon>
        <taxon>Mamiellales</taxon>
        <taxon>Bathycoccaceae</taxon>
        <taxon>Ostreococcus</taxon>
    </lineage>
</organism>
<dbReference type="OrthoDB" id="445556at2759"/>
<dbReference type="PANTHER" id="PTHR44825">
    <property type="match status" value="1"/>
</dbReference>
<feature type="region of interest" description="Disordered" evidence="1">
    <location>
        <begin position="1"/>
        <end position="58"/>
    </location>
</feature>
<dbReference type="InterPro" id="IPR001623">
    <property type="entry name" value="DnaJ_domain"/>
</dbReference>
<reference evidence="4" key="3">
    <citation type="submission" date="2017-04" db="EMBL/GenBank/DDBJ databases">
        <title>Population genomics of picophytoplankton unveils novel chromosome hypervariability.</title>
        <authorList>
            <consortium name="DOE Joint Genome Institute"/>
            <person name="Blanc-Mathieu R."/>
            <person name="Krasovec M."/>
            <person name="Hebrard M."/>
            <person name="Yau S."/>
            <person name="Desgranges E."/>
            <person name="Martin J."/>
            <person name="Schackwitz W."/>
            <person name="Kuo A."/>
            <person name="Salin G."/>
            <person name="Donnadieu C."/>
            <person name="Desdevises Y."/>
            <person name="Sanchez-Ferandin S."/>
            <person name="Moreau H."/>
            <person name="Rivals E."/>
            <person name="Grigoriev I.V."/>
            <person name="Grimsley N."/>
            <person name="Eyre-Walker A."/>
            <person name="Piganeau G."/>
        </authorList>
    </citation>
    <scope>NUCLEOTIDE SEQUENCE [LARGE SCALE GENOMIC DNA]</scope>
    <source>
        <strain evidence="4">RCC 1115</strain>
    </source>
</reference>
<dbReference type="SMART" id="SM00271">
    <property type="entry name" value="DnaJ"/>
    <property type="match status" value="1"/>
</dbReference>